<evidence type="ECO:0008006" key="3">
    <source>
        <dbReference type="Google" id="ProtNLM"/>
    </source>
</evidence>
<name>A0ABY7FHG0_MYAAR</name>
<protein>
    <recommendedName>
        <fullName evidence="3">CUB domain-containing protein</fullName>
    </recommendedName>
</protein>
<dbReference type="Proteomes" id="UP001164746">
    <property type="component" value="Chromosome 11"/>
</dbReference>
<keyword evidence="2" id="KW-1185">Reference proteome</keyword>
<dbReference type="EMBL" id="CP111022">
    <property type="protein sequence ID" value="WAR20314.1"/>
    <property type="molecule type" value="Genomic_DNA"/>
</dbReference>
<gene>
    <name evidence="1" type="ORF">MAR_002152</name>
</gene>
<evidence type="ECO:0000313" key="2">
    <source>
        <dbReference type="Proteomes" id="UP001164746"/>
    </source>
</evidence>
<sequence>MIFRRIWCDVGDLIYGCTLLLVLATANSIREYDNPCNETLYIGGSSYTQAGVIKFGFDPTFLNKSYSCKVTIETGIGRKIRAMSIFALQLATRGVDGRDNRAYTEDGEPIDMSLAEPPPEYSSLENIERVGETSETNDVTSADLPPTYEEAIRNRDHYKIESDDVTVI</sequence>
<reference evidence="1" key="1">
    <citation type="submission" date="2022-11" db="EMBL/GenBank/DDBJ databases">
        <title>Centuries of genome instability and evolution in soft-shell clam transmissible cancer (bioRxiv).</title>
        <authorList>
            <person name="Hart S.F.M."/>
            <person name="Yonemitsu M.A."/>
            <person name="Giersch R.M."/>
            <person name="Beal B.F."/>
            <person name="Arriagada G."/>
            <person name="Davis B.W."/>
            <person name="Ostrander E.A."/>
            <person name="Goff S.P."/>
            <person name="Metzger M.J."/>
        </authorList>
    </citation>
    <scope>NUCLEOTIDE SEQUENCE</scope>
    <source>
        <strain evidence="1">MELC-2E11</strain>
        <tissue evidence="1">Siphon/mantle</tissue>
    </source>
</reference>
<organism evidence="1 2">
    <name type="scientific">Mya arenaria</name>
    <name type="common">Soft-shell clam</name>
    <dbReference type="NCBI Taxonomy" id="6604"/>
    <lineage>
        <taxon>Eukaryota</taxon>
        <taxon>Metazoa</taxon>
        <taxon>Spiralia</taxon>
        <taxon>Lophotrochozoa</taxon>
        <taxon>Mollusca</taxon>
        <taxon>Bivalvia</taxon>
        <taxon>Autobranchia</taxon>
        <taxon>Heteroconchia</taxon>
        <taxon>Euheterodonta</taxon>
        <taxon>Imparidentia</taxon>
        <taxon>Neoheterodontei</taxon>
        <taxon>Myida</taxon>
        <taxon>Myoidea</taxon>
        <taxon>Myidae</taxon>
        <taxon>Mya</taxon>
    </lineage>
</organism>
<proteinExistence type="predicted"/>
<accession>A0ABY7FHG0</accession>
<evidence type="ECO:0000313" key="1">
    <source>
        <dbReference type="EMBL" id="WAR20314.1"/>
    </source>
</evidence>